<comment type="function">
    <text evidence="1">Transcriptional repressor of xylose-utilizing enzymes.</text>
</comment>
<gene>
    <name evidence="4" type="ORF">MUO14_15000</name>
</gene>
<dbReference type="SUPFAM" id="SSF53067">
    <property type="entry name" value="Actin-like ATPase domain"/>
    <property type="match status" value="1"/>
</dbReference>
<accession>A0ABY4GUM4</accession>
<dbReference type="PANTHER" id="PTHR18964:SF149">
    <property type="entry name" value="BIFUNCTIONAL UDP-N-ACETYLGLUCOSAMINE 2-EPIMERASE_N-ACETYLMANNOSAMINE KINASE"/>
    <property type="match status" value="1"/>
</dbReference>
<evidence type="ECO:0000313" key="5">
    <source>
        <dbReference type="Proteomes" id="UP000831880"/>
    </source>
</evidence>
<proteinExistence type="inferred from homology"/>
<name>A0ABY4GUM4_9BACI</name>
<keyword evidence="5" id="KW-1185">Reference proteome</keyword>
<dbReference type="Proteomes" id="UP000831880">
    <property type="component" value="Chromosome"/>
</dbReference>
<dbReference type="InterPro" id="IPR043129">
    <property type="entry name" value="ATPase_NBD"/>
</dbReference>
<dbReference type="CDD" id="cd24076">
    <property type="entry name" value="ASKHA_ATPase_ROK_BsXylR-like"/>
    <property type="match status" value="1"/>
</dbReference>
<dbReference type="RefSeq" id="WP_244751434.1">
    <property type="nucleotide sequence ID" value="NZ_CP095074.1"/>
</dbReference>
<dbReference type="Gene3D" id="1.10.10.10">
    <property type="entry name" value="Winged helix-like DNA-binding domain superfamily/Winged helix DNA-binding domain"/>
    <property type="match status" value="1"/>
</dbReference>
<sequence length="392" mass="43018">MNKLKTWNQNTIRNGNKSLVLKSIMTHAPISRAEIAKKTGLNKGTVSSQVTELLKEDLIYEKGPGESSGGRRPVMLLFNRHAGYCIGIDIGVNYILGILTDLEGNVCEETSTTFHQLSYENINEKLFEIVDFLITASPQSPYEIVGIGIGVPGAVNNDGKILLSPNLGWQNVNLKQLINEKYNCPVIIENEANAGAYGEKKFGVGKEGKDIVYVSVGVGIGVGLVLNGKLYRGSNGFSGELGHMTIEVNGAKCQCGNKGCWELYASEKALINYAHKMGYTREQDTLEKMIRLTNGGNVDMIKSFQTIGAYLGIGITNIINTFNPEKVIIGNRLVAAKQWIKEPLLEKTQNNALWFQKDDVNVCFSELHKHATALGVSAFTVENFLKVDILQD</sequence>
<keyword evidence="3" id="KW-0859">Xylose metabolism</keyword>
<dbReference type="InterPro" id="IPR036390">
    <property type="entry name" value="WH_DNA-bd_sf"/>
</dbReference>
<dbReference type="InterPro" id="IPR049874">
    <property type="entry name" value="ROK_cs"/>
</dbReference>
<evidence type="ECO:0000256" key="1">
    <source>
        <dbReference type="ARBA" id="ARBA00002486"/>
    </source>
</evidence>
<dbReference type="EMBL" id="CP095074">
    <property type="protein sequence ID" value="UOQ91823.1"/>
    <property type="molecule type" value="Genomic_DNA"/>
</dbReference>
<dbReference type="Pfam" id="PF00480">
    <property type="entry name" value="ROK"/>
    <property type="match status" value="1"/>
</dbReference>
<protein>
    <submittedName>
        <fullName evidence="4">ROK family protein</fullName>
    </submittedName>
</protein>
<comment type="similarity">
    <text evidence="2">Belongs to the ROK (NagC/XylR) family.</text>
</comment>
<dbReference type="InterPro" id="IPR000600">
    <property type="entry name" value="ROK"/>
</dbReference>
<reference evidence="4 5" key="1">
    <citation type="submission" date="2022-04" db="EMBL/GenBank/DDBJ databases">
        <title>Halobacillus sp. isolated from saltern.</title>
        <authorList>
            <person name="Won M."/>
            <person name="Lee C.-M."/>
            <person name="Woen H.-Y."/>
            <person name="Kwon S.-W."/>
        </authorList>
    </citation>
    <scope>NUCLEOTIDE SEQUENCE [LARGE SCALE GENOMIC DNA]</scope>
    <source>
        <strain evidence="4 5">SSTM10-2</strain>
    </source>
</reference>
<evidence type="ECO:0000313" key="4">
    <source>
        <dbReference type="EMBL" id="UOQ91823.1"/>
    </source>
</evidence>
<evidence type="ECO:0000256" key="3">
    <source>
        <dbReference type="ARBA" id="ARBA00022629"/>
    </source>
</evidence>
<keyword evidence="3" id="KW-0119">Carbohydrate metabolism</keyword>
<organism evidence="4 5">
    <name type="scientific">Halobacillus shinanisalinarum</name>
    <dbReference type="NCBI Taxonomy" id="2932258"/>
    <lineage>
        <taxon>Bacteria</taxon>
        <taxon>Bacillati</taxon>
        <taxon>Bacillota</taxon>
        <taxon>Bacilli</taxon>
        <taxon>Bacillales</taxon>
        <taxon>Bacillaceae</taxon>
        <taxon>Halobacillus</taxon>
    </lineage>
</organism>
<evidence type="ECO:0000256" key="2">
    <source>
        <dbReference type="ARBA" id="ARBA00006479"/>
    </source>
</evidence>
<dbReference type="Pfam" id="PF13412">
    <property type="entry name" value="HTH_24"/>
    <property type="match status" value="1"/>
</dbReference>
<dbReference type="Gene3D" id="3.30.420.40">
    <property type="match status" value="2"/>
</dbReference>
<dbReference type="InterPro" id="IPR036388">
    <property type="entry name" value="WH-like_DNA-bd_sf"/>
</dbReference>
<dbReference type="PROSITE" id="PS01125">
    <property type="entry name" value="ROK"/>
    <property type="match status" value="1"/>
</dbReference>
<dbReference type="PANTHER" id="PTHR18964">
    <property type="entry name" value="ROK (REPRESSOR, ORF, KINASE) FAMILY"/>
    <property type="match status" value="1"/>
</dbReference>
<dbReference type="SUPFAM" id="SSF46785">
    <property type="entry name" value="Winged helix' DNA-binding domain"/>
    <property type="match status" value="1"/>
</dbReference>